<evidence type="ECO:0000313" key="4">
    <source>
        <dbReference type="Proteomes" id="UP001225356"/>
    </source>
</evidence>
<proteinExistence type="predicted"/>
<organism evidence="3 4">
    <name type="scientific">Streptosporangium lutulentum</name>
    <dbReference type="NCBI Taxonomy" id="1461250"/>
    <lineage>
        <taxon>Bacteria</taxon>
        <taxon>Bacillati</taxon>
        <taxon>Actinomycetota</taxon>
        <taxon>Actinomycetes</taxon>
        <taxon>Streptosporangiales</taxon>
        <taxon>Streptosporangiaceae</taxon>
        <taxon>Streptosporangium</taxon>
    </lineage>
</organism>
<sequence length="176" mass="18053">MSDAHRRAQTVVQNILRLTNLLMAGKRVAVLGYEPELAGRLRAMGAQTLVTDPAAALDGHRVLPVEKALPIADLVIGAAGEHLSLLRDGAILATAEPSVEPSAGPSVNPSVNPSTASPTASPTAPSAPRPTASPSEESAGPSAGPFAGLAGTRVRDGITAYRLDPHREVFVLDSVC</sequence>
<dbReference type="Proteomes" id="UP001225356">
    <property type="component" value="Unassembled WGS sequence"/>
</dbReference>
<feature type="domain" description="S-adenosyl-L-homocysteine hydrolase NAD binding" evidence="2">
    <location>
        <begin position="3"/>
        <end position="175"/>
    </location>
</feature>
<keyword evidence="4" id="KW-1185">Reference proteome</keyword>
<accession>A0ABT9QP95</accession>
<dbReference type="Gene3D" id="3.40.50.720">
    <property type="entry name" value="NAD(P)-binding Rossmann-like Domain"/>
    <property type="match status" value="1"/>
</dbReference>
<dbReference type="InterPro" id="IPR015878">
    <property type="entry name" value="Ado_hCys_hydrolase_NAD-bd"/>
</dbReference>
<dbReference type="SUPFAM" id="SSF51735">
    <property type="entry name" value="NAD(P)-binding Rossmann-fold domains"/>
    <property type="match status" value="1"/>
</dbReference>
<feature type="compositionally biased region" description="Low complexity" evidence="1">
    <location>
        <begin position="101"/>
        <end position="145"/>
    </location>
</feature>
<comment type="caution">
    <text evidence="3">The sequence shown here is derived from an EMBL/GenBank/DDBJ whole genome shotgun (WGS) entry which is preliminary data.</text>
</comment>
<dbReference type="InterPro" id="IPR036291">
    <property type="entry name" value="NAD(P)-bd_dom_sf"/>
</dbReference>
<feature type="region of interest" description="Disordered" evidence="1">
    <location>
        <begin position="97"/>
        <end position="149"/>
    </location>
</feature>
<evidence type="ECO:0000256" key="1">
    <source>
        <dbReference type="SAM" id="MobiDB-lite"/>
    </source>
</evidence>
<dbReference type="RefSeq" id="WP_307565973.1">
    <property type="nucleotide sequence ID" value="NZ_JAUSQU010000001.1"/>
</dbReference>
<protein>
    <recommendedName>
        <fullName evidence="2">S-adenosyl-L-homocysteine hydrolase NAD binding domain-containing protein</fullName>
    </recommendedName>
</protein>
<dbReference type="EMBL" id="JAUSQU010000001">
    <property type="protein sequence ID" value="MDP9848576.1"/>
    <property type="molecule type" value="Genomic_DNA"/>
</dbReference>
<evidence type="ECO:0000313" key="3">
    <source>
        <dbReference type="EMBL" id="MDP9848576.1"/>
    </source>
</evidence>
<dbReference type="SMART" id="SM00997">
    <property type="entry name" value="AdoHcyase_NAD"/>
    <property type="match status" value="1"/>
</dbReference>
<reference evidence="3 4" key="1">
    <citation type="submission" date="2023-07" db="EMBL/GenBank/DDBJ databases">
        <title>Sequencing the genomes of 1000 actinobacteria strains.</title>
        <authorList>
            <person name="Klenk H.-P."/>
        </authorList>
    </citation>
    <scope>NUCLEOTIDE SEQUENCE [LARGE SCALE GENOMIC DNA]</scope>
    <source>
        <strain evidence="3 4">DSM 46740</strain>
    </source>
</reference>
<evidence type="ECO:0000259" key="2">
    <source>
        <dbReference type="SMART" id="SM00997"/>
    </source>
</evidence>
<name>A0ABT9QP95_9ACTN</name>
<gene>
    <name evidence="3" type="ORF">J2853_007787</name>
</gene>